<protein>
    <submittedName>
        <fullName evidence="2">SNF2 domain-containing protein CLASSY 4-like</fullName>
    </submittedName>
</protein>
<organism evidence="2 3">
    <name type="scientific">Abeliophyllum distichum</name>
    <dbReference type="NCBI Taxonomy" id="126358"/>
    <lineage>
        <taxon>Eukaryota</taxon>
        <taxon>Viridiplantae</taxon>
        <taxon>Streptophyta</taxon>
        <taxon>Embryophyta</taxon>
        <taxon>Tracheophyta</taxon>
        <taxon>Spermatophyta</taxon>
        <taxon>Magnoliopsida</taxon>
        <taxon>eudicotyledons</taxon>
        <taxon>Gunneridae</taxon>
        <taxon>Pentapetalae</taxon>
        <taxon>asterids</taxon>
        <taxon>lamiids</taxon>
        <taxon>Lamiales</taxon>
        <taxon>Oleaceae</taxon>
        <taxon>Forsythieae</taxon>
        <taxon>Abeliophyllum</taxon>
    </lineage>
</organism>
<feature type="compositionally biased region" description="Basic and acidic residues" evidence="1">
    <location>
        <begin position="23"/>
        <end position="39"/>
    </location>
</feature>
<evidence type="ECO:0000313" key="3">
    <source>
        <dbReference type="Proteomes" id="UP001604336"/>
    </source>
</evidence>
<feature type="compositionally biased region" description="Polar residues" evidence="1">
    <location>
        <begin position="172"/>
        <end position="185"/>
    </location>
</feature>
<feature type="region of interest" description="Disordered" evidence="1">
    <location>
        <begin position="157"/>
        <end position="185"/>
    </location>
</feature>
<dbReference type="AlphaFoldDB" id="A0ABD1VRG5"/>
<keyword evidence="3" id="KW-1185">Reference proteome</keyword>
<evidence type="ECO:0000313" key="2">
    <source>
        <dbReference type="EMBL" id="KAL2539923.1"/>
    </source>
</evidence>
<gene>
    <name evidence="2" type="ORF">Adt_00901</name>
</gene>
<evidence type="ECO:0000256" key="1">
    <source>
        <dbReference type="SAM" id="MobiDB-lite"/>
    </source>
</evidence>
<sequence>MDDEDFSMENSDSSDTVESSCSSKEHYPLDKKSEDHSNEKGFVAKHTSKRRELSDCNDEKEINPRAYSDRAERINKLHSKGQSCAGTEREDKAASSIHLPDENNVDSDSEVQEKLPVDDEMSDKEEGTKKPTKKKPVTSRKHYDFIRILSDSVLNKGADFDKEESDEETKQEPGTSIHSSFEIQI</sequence>
<dbReference type="Proteomes" id="UP001604336">
    <property type="component" value="Unassembled WGS sequence"/>
</dbReference>
<accession>A0ABD1VRG5</accession>
<comment type="caution">
    <text evidence="2">The sequence shown here is derived from an EMBL/GenBank/DDBJ whole genome shotgun (WGS) entry which is preliminary data.</text>
</comment>
<name>A0ABD1VRG5_9LAMI</name>
<feature type="compositionally biased region" description="Low complexity" evidence="1">
    <location>
        <begin position="11"/>
        <end position="22"/>
    </location>
</feature>
<reference evidence="3" key="1">
    <citation type="submission" date="2024-07" db="EMBL/GenBank/DDBJ databases">
        <title>Two chromosome-level genome assemblies of Korean endemic species Abeliophyllum distichum and Forsythia ovata (Oleaceae).</title>
        <authorList>
            <person name="Jang H."/>
        </authorList>
    </citation>
    <scope>NUCLEOTIDE SEQUENCE [LARGE SCALE GENOMIC DNA]</scope>
</reference>
<feature type="region of interest" description="Disordered" evidence="1">
    <location>
        <begin position="1"/>
        <end position="141"/>
    </location>
</feature>
<proteinExistence type="predicted"/>
<dbReference type="EMBL" id="JBFOLK010000001">
    <property type="protein sequence ID" value="KAL2539923.1"/>
    <property type="molecule type" value="Genomic_DNA"/>
</dbReference>
<feature type="compositionally biased region" description="Basic residues" evidence="1">
    <location>
        <begin position="130"/>
        <end position="140"/>
    </location>
</feature>
<feature type="compositionally biased region" description="Basic and acidic residues" evidence="1">
    <location>
        <begin position="50"/>
        <end position="75"/>
    </location>
</feature>